<dbReference type="Pfam" id="PF00561">
    <property type="entry name" value="Abhydrolase_1"/>
    <property type="match status" value="1"/>
</dbReference>
<keyword evidence="5" id="KW-1185">Reference proteome</keyword>
<dbReference type="AlphaFoldDB" id="A0A1E7JXJ3"/>
<dbReference type="PATRIC" id="fig|1075402.3.peg.262"/>
<evidence type="ECO:0000313" key="5">
    <source>
        <dbReference type="Proteomes" id="UP000176101"/>
    </source>
</evidence>
<name>A0A1E7JXJ3_9ACTN</name>
<evidence type="ECO:0000256" key="1">
    <source>
        <dbReference type="ARBA" id="ARBA00022801"/>
    </source>
</evidence>
<evidence type="ECO:0000313" key="4">
    <source>
        <dbReference type="EMBL" id="OEU96374.1"/>
    </source>
</evidence>
<gene>
    <name evidence="4" type="ORF">AN216_20415</name>
</gene>
<reference evidence="4 5" key="1">
    <citation type="journal article" date="2016" name="Front. Microbiol.">
        <title>Comparative Genomics Analysis of Streptomyces Species Reveals Their Adaptation to the Marine Environment and Their Diversity at the Genomic Level.</title>
        <authorList>
            <person name="Tian X."/>
            <person name="Zhang Z."/>
            <person name="Yang T."/>
            <person name="Chen M."/>
            <person name="Li J."/>
            <person name="Chen F."/>
            <person name="Yang J."/>
            <person name="Li W."/>
            <person name="Zhang B."/>
            <person name="Zhang Z."/>
            <person name="Wu J."/>
            <person name="Zhang C."/>
            <person name="Long L."/>
            <person name="Xiao J."/>
        </authorList>
    </citation>
    <scope>NUCLEOTIDE SEQUENCE [LARGE SCALE GENOMIC DNA]</scope>
    <source>
        <strain evidence="4 5">SCSIO 02100</strain>
    </source>
</reference>
<dbReference type="SUPFAM" id="SSF53474">
    <property type="entry name" value="alpha/beta-Hydrolases"/>
    <property type="match status" value="1"/>
</dbReference>
<dbReference type="InterPro" id="IPR000073">
    <property type="entry name" value="AB_hydrolase_1"/>
</dbReference>
<organism evidence="4 5">
    <name type="scientific">Streptomyces oceani</name>
    <dbReference type="NCBI Taxonomy" id="1075402"/>
    <lineage>
        <taxon>Bacteria</taxon>
        <taxon>Bacillati</taxon>
        <taxon>Actinomycetota</taxon>
        <taxon>Actinomycetes</taxon>
        <taxon>Kitasatosporales</taxon>
        <taxon>Streptomycetaceae</taxon>
        <taxon>Streptomyces</taxon>
    </lineage>
</organism>
<evidence type="ECO:0000256" key="2">
    <source>
        <dbReference type="SAM" id="MobiDB-lite"/>
    </source>
</evidence>
<dbReference type="Gene3D" id="3.40.50.1820">
    <property type="entry name" value="alpha/beta hydrolase"/>
    <property type="match status" value="1"/>
</dbReference>
<comment type="caution">
    <text evidence="4">The sequence shown here is derived from an EMBL/GenBank/DDBJ whole genome shotgun (WGS) entry which is preliminary data.</text>
</comment>
<dbReference type="PANTHER" id="PTHR48081">
    <property type="entry name" value="AB HYDROLASE SUPERFAMILY PROTEIN C4A8.06C"/>
    <property type="match status" value="1"/>
</dbReference>
<dbReference type="PANTHER" id="PTHR48081:SF33">
    <property type="entry name" value="KYNURENINE FORMAMIDASE"/>
    <property type="match status" value="1"/>
</dbReference>
<dbReference type="InterPro" id="IPR050300">
    <property type="entry name" value="GDXG_lipolytic_enzyme"/>
</dbReference>
<feature type="domain" description="AB hydrolase-1" evidence="3">
    <location>
        <begin position="89"/>
        <end position="164"/>
    </location>
</feature>
<dbReference type="Proteomes" id="UP000176101">
    <property type="component" value="Unassembled WGS sequence"/>
</dbReference>
<dbReference type="EMBL" id="LJGU01000141">
    <property type="protein sequence ID" value="OEU96374.1"/>
    <property type="molecule type" value="Genomic_DNA"/>
</dbReference>
<sequence>MSSETEAAALFGRTAAAYVPPARTMAYGEHPAQVIDVYEPVRRPGQSGAAGQSGATGQSGAAGQSGVRVSVLHGGFWREAYDRRHLAPFAAALAARGYQVELVEYRRVGGGGGWPRTAQDVDAALDRLGAPPQVLLGHSAGGQLALWAAATRERAASARVLAVAPVADLARAHELRLSGGAVQEFLGSADGAGEGEDFTERLRAADPMKLMPRVPVEILHGTGDEDVPVELSRRYASDWGARLHLQPCGHFAPLTPNTPAFEALAATLPKVEP</sequence>
<accession>A0A1E7JXJ3</accession>
<proteinExistence type="predicted"/>
<dbReference type="STRING" id="1075402.AN216_20415"/>
<feature type="region of interest" description="Disordered" evidence="2">
    <location>
        <begin position="43"/>
        <end position="64"/>
    </location>
</feature>
<dbReference type="GO" id="GO:0016787">
    <property type="term" value="F:hydrolase activity"/>
    <property type="evidence" value="ECO:0007669"/>
    <property type="project" value="UniProtKB-KW"/>
</dbReference>
<dbReference type="RefSeq" id="WP_070198156.1">
    <property type="nucleotide sequence ID" value="NZ_LJGU01000141.1"/>
</dbReference>
<keyword evidence="1" id="KW-0378">Hydrolase</keyword>
<feature type="compositionally biased region" description="Low complexity" evidence="2">
    <location>
        <begin position="45"/>
        <end position="64"/>
    </location>
</feature>
<evidence type="ECO:0000259" key="3">
    <source>
        <dbReference type="Pfam" id="PF00561"/>
    </source>
</evidence>
<dbReference type="InterPro" id="IPR029058">
    <property type="entry name" value="AB_hydrolase_fold"/>
</dbReference>
<protein>
    <submittedName>
        <fullName evidence="4">Lipase</fullName>
    </submittedName>
</protein>